<accession>A0A0H1BHJ3</accession>
<organism evidence="1 2">
    <name type="scientific">Blastomyces silverae</name>
    <dbReference type="NCBI Taxonomy" id="2060906"/>
    <lineage>
        <taxon>Eukaryota</taxon>
        <taxon>Fungi</taxon>
        <taxon>Dikarya</taxon>
        <taxon>Ascomycota</taxon>
        <taxon>Pezizomycotina</taxon>
        <taxon>Eurotiomycetes</taxon>
        <taxon>Eurotiomycetidae</taxon>
        <taxon>Onygenales</taxon>
        <taxon>Ajellomycetaceae</taxon>
        <taxon>Blastomyces</taxon>
    </lineage>
</organism>
<dbReference type="AlphaFoldDB" id="A0A0H1BHJ3"/>
<gene>
    <name evidence="1" type="ORF">EMPG_13732</name>
</gene>
<keyword evidence="2" id="KW-1185">Reference proteome</keyword>
<dbReference type="STRING" id="2060906.A0A0H1BHJ3"/>
<dbReference type="Proteomes" id="UP000053573">
    <property type="component" value="Unassembled WGS sequence"/>
</dbReference>
<protein>
    <submittedName>
        <fullName evidence="1">Uncharacterized protein</fullName>
    </submittedName>
</protein>
<reference evidence="2" key="1">
    <citation type="journal article" date="2015" name="PLoS Genet.">
        <title>The dynamic genome and transcriptome of the human fungal pathogen Blastomyces and close relative Emmonsia.</title>
        <authorList>
            <person name="Munoz J.F."/>
            <person name="Gauthier G.M."/>
            <person name="Desjardins C.A."/>
            <person name="Gallo J.E."/>
            <person name="Holder J."/>
            <person name="Sullivan T.D."/>
            <person name="Marty A.J."/>
            <person name="Carmen J.C."/>
            <person name="Chen Z."/>
            <person name="Ding L."/>
            <person name="Gujja S."/>
            <person name="Magrini V."/>
            <person name="Misas E."/>
            <person name="Mitreva M."/>
            <person name="Priest M."/>
            <person name="Saif S."/>
            <person name="Whiston E.A."/>
            <person name="Young S."/>
            <person name="Zeng Q."/>
            <person name="Goldman W.E."/>
            <person name="Mardis E.R."/>
            <person name="Taylor J.W."/>
            <person name="McEwen J.G."/>
            <person name="Clay O.K."/>
            <person name="Klein B.S."/>
            <person name="Cuomo C.A."/>
        </authorList>
    </citation>
    <scope>NUCLEOTIDE SEQUENCE [LARGE SCALE GENOMIC DNA]</scope>
    <source>
        <strain evidence="2">UAMH 139</strain>
    </source>
</reference>
<comment type="caution">
    <text evidence="1">The sequence shown here is derived from an EMBL/GenBank/DDBJ whole genome shotgun (WGS) entry which is preliminary data.</text>
</comment>
<evidence type="ECO:0000313" key="2">
    <source>
        <dbReference type="Proteomes" id="UP000053573"/>
    </source>
</evidence>
<proteinExistence type="predicted"/>
<evidence type="ECO:0000313" key="1">
    <source>
        <dbReference type="EMBL" id="KLJ10979.1"/>
    </source>
</evidence>
<dbReference type="EMBL" id="LDEV01001821">
    <property type="protein sequence ID" value="KLJ10979.1"/>
    <property type="molecule type" value="Genomic_DNA"/>
</dbReference>
<sequence>MGSKRSIEMLPRGRLFRRLAILTFSLYPLFAGFQRTLVPNSHSIPSSPALSPPGILNFKRRVQFWNKLHDLLEASTLGVDAPKRLKRVGEAVFDPTAGNVRPDLLYMPDPDVE</sequence>
<name>A0A0H1BHJ3_9EURO</name>